<evidence type="ECO:0000313" key="3">
    <source>
        <dbReference type="Proteomes" id="UP000218677"/>
    </source>
</evidence>
<sequence length="314" mass="35446">MNNARIIAAVTLLFLLSSPVSAQGTEQSECSNRTSSDHYQHRYDVDEFAIFYDLSGDNALADLTDLNNNDIPDIIEDTMLQLITMRDVLGALGFTHPFDQYRYERAGVERIYVSMRNLNGNGVAFDPPHRDTTHAEKPCVLLIGLSSELKAGNLTPAHELFHLYQYGYSVLKNSWYLEGTARWSEGLLGERSYPMGLIPHTPEDEEALFSQSYGAVAFWMAFLDAVSPFTLGERRYTDDLLSRSYVNGEQIIHDEATTHGSAAIIEILEAFDKLDRQISHVENRRQKSWPNADRSDAANNVSMLNIVYRLLKAQ</sequence>
<dbReference type="OrthoDB" id="262317at2"/>
<reference evidence="3" key="1">
    <citation type="submission" date="2017-09" db="EMBL/GenBank/DDBJ databases">
        <authorList>
            <person name="Cho G.-S."/>
            <person name="Oguntoyinbo F.A."/>
            <person name="Cnockaert M."/>
            <person name="Kabisch J."/>
            <person name="Neve H."/>
            <person name="Bockelmann W."/>
            <person name="Wenning M."/>
            <person name="Franz C.M."/>
            <person name="Vandamme P."/>
        </authorList>
    </citation>
    <scope>NUCLEOTIDE SEQUENCE [LARGE SCALE GENOMIC DNA]</scope>
    <source>
        <strain evidence="3">MBT G8648</strain>
    </source>
</reference>
<evidence type="ECO:0008006" key="4">
    <source>
        <dbReference type="Google" id="ProtNLM"/>
    </source>
</evidence>
<protein>
    <recommendedName>
        <fullName evidence="4">Peptidase MA-like domain-containing protein</fullName>
    </recommendedName>
</protein>
<organism evidence="2 3">
    <name type="scientific">Vreelandella nigrificans</name>
    <dbReference type="NCBI Taxonomy" id="2042704"/>
    <lineage>
        <taxon>Bacteria</taxon>
        <taxon>Pseudomonadati</taxon>
        <taxon>Pseudomonadota</taxon>
        <taxon>Gammaproteobacteria</taxon>
        <taxon>Oceanospirillales</taxon>
        <taxon>Halomonadaceae</taxon>
        <taxon>Vreelandella</taxon>
    </lineage>
</organism>
<comment type="caution">
    <text evidence="2">The sequence shown here is derived from an EMBL/GenBank/DDBJ whole genome shotgun (WGS) entry which is preliminary data.</text>
</comment>
<keyword evidence="1" id="KW-0732">Signal</keyword>
<dbReference type="AlphaFoldDB" id="A0A2A4HFW3"/>
<feature type="signal peptide" evidence="1">
    <location>
        <begin position="1"/>
        <end position="22"/>
    </location>
</feature>
<dbReference type="Proteomes" id="UP000218677">
    <property type="component" value="Unassembled WGS sequence"/>
</dbReference>
<dbReference type="RefSeq" id="WP_096655204.1">
    <property type="nucleotide sequence ID" value="NZ_NWUX01000035.1"/>
</dbReference>
<feature type="chain" id="PRO_5013150379" description="Peptidase MA-like domain-containing protein" evidence="1">
    <location>
        <begin position="23"/>
        <end position="314"/>
    </location>
</feature>
<accession>A0A2A4HFW3</accession>
<gene>
    <name evidence="2" type="ORF">CPA45_21550</name>
</gene>
<name>A0A2A4HFW3_9GAMM</name>
<proteinExistence type="predicted"/>
<dbReference type="EMBL" id="NWUX01000035">
    <property type="protein sequence ID" value="PCF93602.1"/>
    <property type="molecule type" value="Genomic_DNA"/>
</dbReference>
<evidence type="ECO:0000313" key="2">
    <source>
        <dbReference type="EMBL" id="PCF93602.1"/>
    </source>
</evidence>
<keyword evidence="3" id="KW-1185">Reference proteome</keyword>
<evidence type="ECO:0000256" key="1">
    <source>
        <dbReference type="SAM" id="SignalP"/>
    </source>
</evidence>